<feature type="region of interest" description="Disordered" evidence="3">
    <location>
        <begin position="1"/>
        <end position="105"/>
    </location>
</feature>
<reference evidence="5" key="1">
    <citation type="submission" date="2014-08" db="EMBL/GenBank/DDBJ databases">
        <authorList>
            <person name="Sharma Rahul"/>
            <person name="Thines Marco"/>
        </authorList>
    </citation>
    <scope>NUCLEOTIDE SEQUENCE</scope>
</reference>
<organism evidence="5">
    <name type="scientific">Phaffia rhodozyma</name>
    <name type="common">Yeast</name>
    <name type="synonym">Xanthophyllomyces dendrorhous</name>
    <dbReference type="NCBI Taxonomy" id="264483"/>
    <lineage>
        <taxon>Eukaryota</taxon>
        <taxon>Fungi</taxon>
        <taxon>Dikarya</taxon>
        <taxon>Basidiomycota</taxon>
        <taxon>Agaricomycotina</taxon>
        <taxon>Tremellomycetes</taxon>
        <taxon>Cystofilobasidiales</taxon>
        <taxon>Mrakiaceae</taxon>
        <taxon>Phaffia</taxon>
    </lineage>
</organism>
<dbReference type="InterPro" id="IPR052462">
    <property type="entry name" value="SLIRP/GR-RBP-like"/>
</dbReference>
<dbReference type="InterPro" id="IPR000504">
    <property type="entry name" value="RRM_dom"/>
</dbReference>
<evidence type="ECO:0000256" key="2">
    <source>
        <dbReference type="PROSITE-ProRule" id="PRU00176"/>
    </source>
</evidence>
<evidence type="ECO:0000313" key="5">
    <source>
        <dbReference type="EMBL" id="CDZ98778.1"/>
    </source>
</evidence>
<evidence type="ECO:0000256" key="1">
    <source>
        <dbReference type="ARBA" id="ARBA00022884"/>
    </source>
</evidence>
<evidence type="ECO:0000259" key="4">
    <source>
        <dbReference type="PROSITE" id="PS50102"/>
    </source>
</evidence>
<dbReference type="SUPFAM" id="SSF54928">
    <property type="entry name" value="RNA-binding domain, RBD"/>
    <property type="match status" value="2"/>
</dbReference>
<feature type="compositionally biased region" description="Gly residues" evidence="3">
    <location>
        <begin position="289"/>
        <end position="319"/>
    </location>
</feature>
<dbReference type="InterPro" id="IPR035979">
    <property type="entry name" value="RBD_domain_sf"/>
</dbReference>
<feature type="domain" description="RRM" evidence="4">
    <location>
        <begin position="206"/>
        <end position="284"/>
    </location>
</feature>
<keyword evidence="1 2" id="KW-0694">RNA-binding</keyword>
<dbReference type="Pfam" id="PF00076">
    <property type="entry name" value="RRM_1"/>
    <property type="match status" value="2"/>
</dbReference>
<dbReference type="AlphaFoldDB" id="A0A0F7SMB4"/>
<feature type="domain" description="RRM" evidence="4">
    <location>
        <begin position="105"/>
        <end position="185"/>
    </location>
</feature>
<dbReference type="EMBL" id="LN483345">
    <property type="protein sequence ID" value="CDZ98778.1"/>
    <property type="molecule type" value="Genomic_DNA"/>
</dbReference>
<accession>A0A0F7SMB4</accession>
<dbReference type="GO" id="GO:0003723">
    <property type="term" value="F:RNA binding"/>
    <property type="evidence" value="ECO:0007669"/>
    <property type="project" value="UniProtKB-UniRule"/>
</dbReference>
<feature type="compositionally biased region" description="Basic and acidic residues" evidence="3">
    <location>
        <begin position="19"/>
        <end position="31"/>
    </location>
</feature>
<dbReference type="InterPro" id="IPR012677">
    <property type="entry name" value="Nucleotide-bd_a/b_plait_sf"/>
</dbReference>
<dbReference type="PROSITE" id="PS50102">
    <property type="entry name" value="RRM"/>
    <property type="match status" value="2"/>
</dbReference>
<protein>
    <submittedName>
        <fullName evidence="5">Nuclear localization sequence binding protein</fullName>
    </submittedName>
</protein>
<dbReference type="Gene3D" id="3.30.70.330">
    <property type="match status" value="2"/>
</dbReference>
<name>A0A0F7SMB4_PHARH</name>
<dbReference type="PANTHER" id="PTHR48027">
    <property type="entry name" value="HETEROGENEOUS NUCLEAR RIBONUCLEOPROTEIN 87F-RELATED"/>
    <property type="match status" value="1"/>
</dbReference>
<evidence type="ECO:0000256" key="3">
    <source>
        <dbReference type="SAM" id="MobiDB-lite"/>
    </source>
</evidence>
<feature type="compositionally biased region" description="Low complexity" evidence="3">
    <location>
        <begin position="53"/>
        <end position="62"/>
    </location>
</feature>
<sequence>MAKKSAQDKSAAAAATVPKTEKSKAVKKEATPPDESSEEESKAESSDEEEGKAAQVKAATKTTKAEDPAAGKRKADEESAPAAKKTKAEAPASAATTGSDNPPSQTLWIGNLSWKLDNAGLEAYFKPHGNVVSVRLQTDRETGRSRGIGYVEFTDQESAQKVYDLAKKEAFVIDGRDVKVDFATQRGANPDSRAKAFGDKISDPSATLWVGNLAFSMGEDDLWEAFGEHGAVTNIRMPTDRDTGAAKGFAYVQFGSEKDATAALQAINGKDLQGRRCRIDYAPARDENGGGSRGGFGGGRGGGRGRGGRGGGRGGRGRF</sequence>
<proteinExistence type="predicted"/>
<feature type="region of interest" description="Disordered" evidence="3">
    <location>
        <begin position="282"/>
        <end position="319"/>
    </location>
</feature>
<feature type="compositionally biased region" description="Basic and acidic residues" evidence="3">
    <location>
        <begin position="63"/>
        <end position="77"/>
    </location>
</feature>
<dbReference type="SMART" id="SM00360">
    <property type="entry name" value="RRM"/>
    <property type="match status" value="2"/>
</dbReference>